<keyword evidence="4" id="KW-0238">DNA-binding</keyword>
<feature type="domain" description="CUT" evidence="9">
    <location>
        <begin position="720"/>
        <end position="806"/>
    </location>
</feature>
<feature type="compositionally biased region" description="Polar residues" evidence="8">
    <location>
        <begin position="683"/>
        <end position="702"/>
    </location>
</feature>
<dbReference type="InterPro" id="IPR001356">
    <property type="entry name" value="HD"/>
</dbReference>
<evidence type="ECO:0000313" key="11">
    <source>
        <dbReference type="Proteomes" id="UP001200034"/>
    </source>
</evidence>
<feature type="region of interest" description="Disordered" evidence="8">
    <location>
        <begin position="683"/>
        <end position="721"/>
    </location>
</feature>
<dbReference type="PANTHER" id="PTHR14057:SF47">
    <property type="entry name" value="HOMEOBOX PROTEIN ONECUT"/>
    <property type="match status" value="1"/>
</dbReference>
<dbReference type="InterPro" id="IPR010982">
    <property type="entry name" value="Lambda_DNA-bd_dom_sf"/>
</dbReference>
<feature type="compositionally biased region" description="Low complexity" evidence="8">
    <location>
        <begin position="703"/>
        <end position="719"/>
    </location>
</feature>
<feature type="compositionally biased region" description="Low complexity" evidence="8">
    <location>
        <begin position="544"/>
        <end position="566"/>
    </location>
</feature>
<dbReference type="SUPFAM" id="SSF47413">
    <property type="entry name" value="lambda repressor-like DNA-binding domains"/>
    <property type="match status" value="1"/>
</dbReference>
<feature type="region of interest" description="Disordered" evidence="8">
    <location>
        <begin position="480"/>
        <end position="529"/>
    </location>
</feature>
<dbReference type="Gene3D" id="1.10.260.40">
    <property type="entry name" value="lambda repressor-like DNA-binding domains"/>
    <property type="match status" value="1"/>
</dbReference>
<feature type="compositionally biased region" description="Low complexity" evidence="8">
    <location>
        <begin position="519"/>
        <end position="529"/>
    </location>
</feature>
<evidence type="ECO:0000256" key="6">
    <source>
        <dbReference type="ARBA" id="ARBA00023163"/>
    </source>
</evidence>
<dbReference type="FunFam" id="1.10.260.40:FF:000005">
    <property type="entry name" value="One cut domain family member"/>
    <property type="match status" value="1"/>
</dbReference>
<evidence type="ECO:0000256" key="8">
    <source>
        <dbReference type="SAM" id="MobiDB-lite"/>
    </source>
</evidence>
<comment type="caution">
    <text evidence="10">The sequence shown here is derived from an EMBL/GenBank/DDBJ whole genome shotgun (WGS) entry which is preliminary data.</text>
</comment>
<dbReference type="PANTHER" id="PTHR14057">
    <property type="entry name" value="TRANSCRIPTION FACTOR ONECUT"/>
    <property type="match status" value="1"/>
</dbReference>
<keyword evidence="11" id="KW-1185">Reference proteome</keyword>
<evidence type="ECO:0000256" key="5">
    <source>
        <dbReference type="ARBA" id="ARBA00023155"/>
    </source>
</evidence>
<dbReference type="InterPro" id="IPR003350">
    <property type="entry name" value="CUT_dom"/>
</dbReference>
<reference evidence="10" key="1">
    <citation type="journal article" date="2021" name="Mol. Ecol. Resour.">
        <title>Phylogenomic analyses of the genus Drosophila reveals genomic signals of climate adaptation.</title>
        <authorList>
            <person name="Li F."/>
            <person name="Rane R.V."/>
            <person name="Luria V."/>
            <person name="Xiong Z."/>
            <person name="Chen J."/>
            <person name="Li Z."/>
            <person name="Catullo R.A."/>
            <person name="Griffin P.C."/>
            <person name="Schiffer M."/>
            <person name="Pearce S."/>
            <person name="Lee S.F."/>
            <person name="McElroy K."/>
            <person name="Stocker A."/>
            <person name="Shirriffs J."/>
            <person name="Cockerell F."/>
            <person name="Coppin C."/>
            <person name="Sgro C.M."/>
            <person name="Karger A."/>
            <person name="Cain J.W."/>
            <person name="Weber J.A."/>
            <person name="Santpere G."/>
            <person name="Kirschner M.W."/>
            <person name="Hoffmann A.A."/>
            <person name="Oakeshott J.G."/>
            <person name="Zhang G."/>
        </authorList>
    </citation>
    <scope>NUCLEOTIDE SEQUENCE</scope>
    <source>
        <strain evidence="10">BGI-SZ-2011g</strain>
    </source>
</reference>
<keyword evidence="5" id="KW-0371">Homeobox</keyword>
<evidence type="ECO:0000313" key="10">
    <source>
        <dbReference type="EMBL" id="KAH8376049.1"/>
    </source>
</evidence>
<keyword evidence="3" id="KW-0805">Transcription regulation</keyword>
<evidence type="ECO:0000256" key="4">
    <source>
        <dbReference type="ARBA" id="ARBA00023125"/>
    </source>
</evidence>
<dbReference type="GO" id="GO:0000981">
    <property type="term" value="F:DNA-binding transcription factor activity, RNA polymerase II-specific"/>
    <property type="evidence" value="ECO:0007669"/>
    <property type="project" value="TreeGrafter"/>
</dbReference>
<dbReference type="CDD" id="cd00086">
    <property type="entry name" value="homeodomain"/>
    <property type="match status" value="1"/>
</dbReference>
<feature type="region of interest" description="Disordered" evidence="8">
    <location>
        <begin position="544"/>
        <end position="586"/>
    </location>
</feature>
<dbReference type="AlphaFoldDB" id="A0AAD4K303"/>
<organism evidence="10 11">
    <name type="scientific">Drosophila rubida</name>
    <dbReference type="NCBI Taxonomy" id="30044"/>
    <lineage>
        <taxon>Eukaryota</taxon>
        <taxon>Metazoa</taxon>
        <taxon>Ecdysozoa</taxon>
        <taxon>Arthropoda</taxon>
        <taxon>Hexapoda</taxon>
        <taxon>Insecta</taxon>
        <taxon>Pterygota</taxon>
        <taxon>Neoptera</taxon>
        <taxon>Endopterygota</taxon>
        <taxon>Diptera</taxon>
        <taxon>Brachycera</taxon>
        <taxon>Muscomorpha</taxon>
        <taxon>Ephydroidea</taxon>
        <taxon>Drosophilidae</taxon>
        <taxon>Drosophila</taxon>
    </lineage>
</organism>
<feature type="compositionally biased region" description="Basic residues" evidence="8">
    <location>
        <begin position="229"/>
        <end position="240"/>
    </location>
</feature>
<evidence type="ECO:0000256" key="1">
    <source>
        <dbReference type="ARBA" id="ARBA00004123"/>
    </source>
</evidence>
<dbReference type="InterPro" id="IPR009057">
    <property type="entry name" value="Homeodomain-like_sf"/>
</dbReference>
<dbReference type="SUPFAM" id="SSF46689">
    <property type="entry name" value="Homeodomain-like"/>
    <property type="match status" value="1"/>
</dbReference>
<dbReference type="Gene3D" id="1.10.10.60">
    <property type="entry name" value="Homeodomain-like"/>
    <property type="match status" value="1"/>
</dbReference>
<keyword evidence="6" id="KW-0804">Transcription</keyword>
<protein>
    <recommendedName>
        <fullName evidence="9">CUT domain-containing protein</fullName>
    </recommendedName>
</protein>
<evidence type="ECO:0000256" key="7">
    <source>
        <dbReference type="ARBA" id="ARBA00023242"/>
    </source>
</evidence>
<dbReference type="GO" id="GO:0005634">
    <property type="term" value="C:nucleus"/>
    <property type="evidence" value="ECO:0007669"/>
    <property type="project" value="UniProtKB-SubCell"/>
</dbReference>
<dbReference type="Pfam" id="PF02376">
    <property type="entry name" value="CUT"/>
    <property type="match status" value="1"/>
</dbReference>
<dbReference type="InterPro" id="IPR051649">
    <property type="entry name" value="CUT_Homeobox"/>
</dbReference>
<name>A0AAD4K303_9MUSC</name>
<dbReference type="GO" id="GO:0000978">
    <property type="term" value="F:RNA polymerase II cis-regulatory region sequence-specific DNA binding"/>
    <property type="evidence" value="ECO:0007669"/>
    <property type="project" value="TreeGrafter"/>
</dbReference>
<comment type="similarity">
    <text evidence="2">Belongs to the CUT homeobox family.</text>
</comment>
<evidence type="ECO:0000259" key="9">
    <source>
        <dbReference type="PROSITE" id="PS51042"/>
    </source>
</evidence>
<accession>A0AAD4K303</accession>
<feature type="region of interest" description="Disordered" evidence="8">
    <location>
        <begin position="229"/>
        <end position="252"/>
    </location>
</feature>
<sequence length="996" mass="109071">MESINEIIDSQTFCQQLDETTEFITVGPGRPDEGGEGGGQSNERELLSNAMRKLIGGPTAHDDCRINSPDDETRSVVMVIDEMQSHNNVQTTYQVVQQQPLQLQSERTLPLSTLLPLHQNHRHDRLVVNSSPVDFVGTDLSLDGLAVSTSSHIVPVKDEDEHKLVIVHRGENSGISINNQTSSRNDISRMSNINVIDEISSDGGEEVTLNQHHQQLLEDQHQHYNHHLQQHHQQYGHRLIHHQDHQQQRHQPQRTVQLAISQQNALGHRESLSVIVQTQVDVDVDEEEEDVDDDDDDNDDSPLALGSIDNSLEHSTYQTLTSVNNNHRISPPPFSPTSYATLTPIQPLPPISTMSDKFAYTGHISGSVRSSSVNGNNSSITNCRINGGGSADGSSSDCASFTSLPLAIPQQSGSLANLSLSGLGGVQSPYPPSPYDKLPSLISPPPPHSYAQSPSHGITGIIGSSSPVEQIATACEELSPQRDSSLRTSGNNHNNQHADHQTMHEICLSPAGAPGTGEGSVVSEYESSSYSTTHASHELLMATTSSTSITSNPSSQSRSRLQQLQQSPPPPMLSPHSVSTGGSVMSMSLHSPPHMNGGTVSNMSVELPVVVALSPTLSPLPPAPPNDVSSISIAICGQDQNQGLEHQQQVLQAGIKNTDCNTNNGLIMTNIPSNSNLNVCINQQQQRHQPNESLSDQLHQQQSKLSTTSSSSSGVTSRTGANINDMEEINTKELAQRISAELKRYSIPQAIFAQRVLCRSQGTLSDLLRNPKPWSKLKSGRETFRRMFKWLQEPEFQRMSALRLAAAQIPQRPSTAMASTGSACNVVPSTGSNTAPASSSSTVAHTVFLPAPNISSSSKYRKLTRLTIINVNFCLLQETKRPSKEMQVTIARQLGLEPTTVGNFFMNARRRSMDKWRDDDIKNNIQQMHNNRQLDESDERETNILEQSSLEHYENLHTTAMSPLGNFDDDGEMDLDLENHDFLVDENDEDDQDDML</sequence>
<feature type="compositionally biased region" description="Acidic residues" evidence="8">
    <location>
        <begin position="286"/>
        <end position="300"/>
    </location>
</feature>
<gene>
    <name evidence="10" type="ORF">KR093_010967</name>
</gene>
<keyword evidence="7" id="KW-0539">Nucleus</keyword>
<proteinExistence type="inferred from homology"/>
<dbReference type="PROSITE" id="PS51042">
    <property type="entry name" value="CUT"/>
    <property type="match status" value="1"/>
</dbReference>
<feature type="region of interest" description="Disordered" evidence="8">
    <location>
        <begin position="286"/>
        <end position="312"/>
    </location>
</feature>
<dbReference type="EMBL" id="JAJJHW010001156">
    <property type="protein sequence ID" value="KAH8376049.1"/>
    <property type="molecule type" value="Genomic_DNA"/>
</dbReference>
<feature type="compositionally biased region" description="Low complexity" evidence="8">
    <location>
        <begin position="574"/>
        <end position="586"/>
    </location>
</feature>
<comment type="subcellular location">
    <subcellularLocation>
        <location evidence="1">Nucleus</location>
    </subcellularLocation>
</comment>
<dbReference type="SMART" id="SM01109">
    <property type="entry name" value="CUT"/>
    <property type="match status" value="1"/>
</dbReference>
<evidence type="ECO:0000256" key="3">
    <source>
        <dbReference type="ARBA" id="ARBA00023015"/>
    </source>
</evidence>
<dbReference type="Proteomes" id="UP001200034">
    <property type="component" value="Unassembled WGS sequence"/>
</dbReference>
<evidence type="ECO:0000256" key="2">
    <source>
        <dbReference type="ARBA" id="ARBA00008190"/>
    </source>
</evidence>
<feature type="compositionally biased region" description="Polar residues" evidence="8">
    <location>
        <begin position="481"/>
        <end position="495"/>
    </location>
</feature>